<organism evidence="10 11">
    <name type="scientific">Clostridium hominis</name>
    <dbReference type="NCBI Taxonomy" id="2763036"/>
    <lineage>
        <taxon>Bacteria</taxon>
        <taxon>Bacillati</taxon>
        <taxon>Bacillota</taxon>
        <taxon>Clostridia</taxon>
        <taxon>Eubacteriales</taxon>
        <taxon>Clostridiaceae</taxon>
        <taxon>Clostridium</taxon>
    </lineage>
</organism>
<dbReference type="Proteomes" id="UP000596929">
    <property type="component" value="Unassembled WGS sequence"/>
</dbReference>
<evidence type="ECO:0000313" key="10">
    <source>
        <dbReference type="EMBL" id="MBC5628942.1"/>
    </source>
</evidence>
<proteinExistence type="inferred from homology"/>
<keyword evidence="11" id="KW-1185">Reference proteome</keyword>
<evidence type="ECO:0000259" key="8">
    <source>
        <dbReference type="Pfam" id="PF02687"/>
    </source>
</evidence>
<dbReference type="RefSeq" id="WP_186859857.1">
    <property type="nucleotide sequence ID" value="NZ_JACOOO010000016.1"/>
</dbReference>
<dbReference type="EMBL" id="JACOOO010000016">
    <property type="protein sequence ID" value="MBC5628942.1"/>
    <property type="molecule type" value="Genomic_DNA"/>
</dbReference>
<gene>
    <name evidence="10" type="ORF">H8S20_08560</name>
</gene>
<keyword evidence="2" id="KW-1003">Cell membrane</keyword>
<dbReference type="InterPro" id="IPR025857">
    <property type="entry name" value="MacB_PCD"/>
</dbReference>
<feature type="transmembrane region" description="Helical" evidence="7">
    <location>
        <begin position="707"/>
        <end position="733"/>
    </location>
</feature>
<keyword evidence="3 7" id="KW-0812">Transmembrane</keyword>
<evidence type="ECO:0000256" key="5">
    <source>
        <dbReference type="ARBA" id="ARBA00023136"/>
    </source>
</evidence>
<evidence type="ECO:0000256" key="1">
    <source>
        <dbReference type="ARBA" id="ARBA00004651"/>
    </source>
</evidence>
<feature type="transmembrane region" description="Helical" evidence="7">
    <location>
        <begin position="244"/>
        <end position="267"/>
    </location>
</feature>
<reference evidence="10 11" key="1">
    <citation type="submission" date="2020-08" db="EMBL/GenBank/DDBJ databases">
        <title>Genome public.</title>
        <authorList>
            <person name="Liu C."/>
            <person name="Sun Q."/>
        </authorList>
    </citation>
    <scope>NUCLEOTIDE SEQUENCE [LARGE SCALE GENOMIC DNA]</scope>
    <source>
        <strain evidence="10 11">NSJ-6</strain>
    </source>
</reference>
<sequence length="835" mass="94046">MRNYSDITFRYIKENKKRSIFTIIGLILSLALISGVGFFGYSFKNVMVNRAMLQKGNYEAEYWGVTEEDSQLLKNDVDLYNTATEGYKGGYKTDINEEISIDINNYDAEGIKNVFSSKVIEGRVPENSQEIMIDNRFKVNNNISIGDKINLVGLENGEKLTYEIVGFYYPDMASGSSYDAKVIGSDNIYGNEYNFYFSLKDQKDKVNLIYEKAEKLQSVSMVDINDELLALKGQSSYLGINTAIIGLITIVVTIIVMATVFLIYNFINISLAERINQFGILRSIGATPKQIRNIVLKEGLIMCLIAVPFGVLFGFLGVDITTRILKDELLSMLETEFVMSFYPQVILITLILGIITILIATYGPAKKAGKISPVDILKNNGYVSKYKEKFVKGNSIRKIFGIEGWIAYKNIRKNKKSFTVTILSLTISLVMFVVFNVLNIKQNQELSYLKESSVIDFLSYTNKEDSNNMKKDISNIKGVDNVYEKASMRIPLVIDKDKLNSNDELYSAKDIITNYKLLTNSFVYYYNDDALNEMGLSEEELGENGVILVNNIVVNDGSSKRNIEITNYKVGDTIKIPKSLTGLNVDNEEAYEYIESEQFRNNIANDIEEENVYEVVVKKIIEKDILSEYGYQGSFGMILSKQMYEVLDADAYSSMILGVSIDSSADNNIEKILNEVEGSLSKYGYAFDNYYYNNKRSEEMWMVINTFIYGFIIMVTLISVVNIISTISLNILLKRRELATLSTIGMDKNKVNKMILLEGSLYGVIASFWGGIISVILVSVMVKVLDNGVSLSYSIPVAPFIVGFISIIGISLVASLIPLRKLRKISLVEAIRNEE</sequence>
<feature type="transmembrane region" description="Helical" evidence="7">
    <location>
        <begin position="20"/>
        <end position="43"/>
    </location>
</feature>
<comment type="similarity">
    <text evidence="6">Belongs to the ABC-4 integral membrane protein family.</text>
</comment>
<comment type="subcellular location">
    <subcellularLocation>
        <location evidence="1">Cell membrane</location>
        <topology evidence="1">Multi-pass membrane protein</topology>
    </subcellularLocation>
</comment>
<keyword evidence="4 7" id="KW-1133">Transmembrane helix</keyword>
<comment type="caution">
    <text evidence="10">The sequence shown here is derived from an EMBL/GenBank/DDBJ whole genome shotgun (WGS) entry which is preliminary data.</text>
</comment>
<feature type="transmembrane region" description="Helical" evidence="7">
    <location>
        <begin position="754"/>
        <end position="781"/>
    </location>
</feature>
<keyword evidence="5 7" id="KW-0472">Membrane</keyword>
<feature type="transmembrane region" description="Helical" evidence="7">
    <location>
        <begin position="341"/>
        <end position="362"/>
    </location>
</feature>
<dbReference type="InterPro" id="IPR003838">
    <property type="entry name" value="ABC3_permease_C"/>
</dbReference>
<dbReference type="Pfam" id="PF12704">
    <property type="entry name" value="MacB_PCD"/>
    <property type="match status" value="1"/>
</dbReference>
<evidence type="ECO:0000256" key="4">
    <source>
        <dbReference type="ARBA" id="ARBA00022989"/>
    </source>
</evidence>
<feature type="domain" description="MacB-like periplasmic core" evidence="9">
    <location>
        <begin position="19"/>
        <end position="203"/>
    </location>
</feature>
<feature type="transmembrane region" description="Helical" evidence="7">
    <location>
        <begin position="793"/>
        <end position="817"/>
    </location>
</feature>
<evidence type="ECO:0000256" key="2">
    <source>
        <dbReference type="ARBA" id="ARBA00022475"/>
    </source>
</evidence>
<evidence type="ECO:0000256" key="6">
    <source>
        <dbReference type="ARBA" id="ARBA00038076"/>
    </source>
</evidence>
<dbReference type="InterPro" id="IPR050250">
    <property type="entry name" value="Macrolide_Exporter_MacB"/>
</dbReference>
<evidence type="ECO:0000313" key="11">
    <source>
        <dbReference type="Proteomes" id="UP000596929"/>
    </source>
</evidence>
<feature type="transmembrane region" description="Helical" evidence="7">
    <location>
        <begin position="418"/>
        <end position="438"/>
    </location>
</feature>
<accession>A0ABR7DC58</accession>
<feature type="transmembrane region" description="Helical" evidence="7">
    <location>
        <begin position="299"/>
        <end position="321"/>
    </location>
</feature>
<evidence type="ECO:0000256" key="3">
    <source>
        <dbReference type="ARBA" id="ARBA00022692"/>
    </source>
</evidence>
<dbReference type="PANTHER" id="PTHR30572">
    <property type="entry name" value="MEMBRANE COMPONENT OF TRANSPORTER-RELATED"/>
    <property type="match status" value="1"/>
</dbReference>
<dbReference type="Pfam" id="PF02687">
    <property type="entry name" value="FtsX"/>
    <property type="match status" value="2"/>
</dbReference>
<protein>
    <submittedName>
        <fullName evidence="10">ABC transporter permease</fullName>
    </submittedName>
</protein>
<name>A0ABR7DC58_9CLOT</name>
<feature type="domain" description="ABC3 transporter permease C-terminal" evidence="8">
    <location>
        <begin position="250"/>
        <end position="373"/>
    </location>
</feature>
<evidence type="ECO:0000259" key="9">
    <source>
        <dbReference type="Pfam" id="PF12704"/>
    </source>
</evidence>
<dbReference type="PANTHER" id="PTHR30572:SF4">
    <property type="entry name" value="ABC TRANSPORTER PERMEASE YTRF"/>
    <property type="match status" value="1"/>
</dbReference>
<evidence type="ECO:0000256" key="7">
    <source>
        <dbReference type="SAM" id="Phobius"/>
    </source>
</evidence>
<feature type="domain" description="ABC3 transporter permease C-terminal" evidence="8">
    <location>
        <begin position="711"/>
        <end position="826"/>
    </location>
</feature>